<dbReference type="InterPro" id="IPR004391">
    <property type="entry name" value="Glu_race"/>
</dbReference>
<keyword evidence="6 7" id="KW-0961">Cell wall biogenesis/degradation</keyword>
<feature type="active site" description="Proton donor/acceptor" evidence="7">
    <location>
        <position position="168"/>
    </location>
</feature>
<keyword evidence="4 7" id="KW-0573">Peptidoglycan synthesis</keyword>
<evidence type="ECO:0000256" key="1">
    <source>
        <dbReference type="ARBA" id="ARBA00001602"/>
    </source>
</evidence>
<evidence type="ECO:0000256" key="3">
    <source>
        <dbReference type="ARBA" id="ARBA00022960"/>
    </source>
</evidence>
<evidence type="ECO:0000256" key="2">
    <source>
        <dbReference type="ARBA" id="ARBA00013090"/>
    </source>
</evidence>
<evidence type="ECO:0000256" key="6">
    <source>
        <dbReference type="ARBA" id="ARBA00023316"/>
    </source>
</evidence>
<comment type="pathway">
    <text evidence="7">Cell wall biogenesis; peptidoglycan biosynthesis.</text>
</comment>
<comment type="catalytic activity">
    <reaction evidence="1 7">
        <text>L-glutamate = D-glutamate</text>
        <dbReference type="Rhea" id="RHEA:12813"/>
        <dbReference type="ChEBI" id="CHEBI:29985"/>
        <dbReference type="ChEBI" id="CHEBI:29986"/>
        <dbReference type="EC" id="5.1.1.3"/>
    </reaction>
</comment>
<dbReference type="Gene3D" id="3.40.50.1860">
    <property type="match status" value="2"/>
</dbReference>
<feature type="binding site" evidence="7">
    <location>
        <begin position="59"/>
        <end position="60"/>
    </location>
    <ligand>
        <name>substrate</name>
    </ligand>
</feature>
<feature type="active site" description="Proton donor/acceptor" evidence="7">
    <location>
        <position position="58"/>
    </location>
</feature>
<keyword evidence="9" id="KW-1185">Reference proteome</keyword>
<comment type="caution">
    <text evidence="8">The sequence shown here is derived from an EMBL/GenBank/DDBJ whole genome shotgun (WGS) entry which is preliminary data.</text>
</comment>
<dbReference type="InterPro" id="IPR015942">
    <property type="entry name" value="Asp/Glu/hydantoin_racemase"/>
</dbReference>
<feature type="binding site" evidence="7">
    <location>
        <begin position="27"/>
        <end position="28"/>
    </location>
    <ligand>
        <name>substrate</name>
    </ligand>
</feature>
<evidence type="ECO:0000313" key="8">
    <source>
        <dbReference type="EMBL" id="GAA0855927.1"/>
    </source>
</evidence>
<feature type="binding site" evidence="7">
    <location>
        <begin position="169"/>
        <end position="170"/>
    </location>
    <ligand>
        <name>substrate</name>
    </ligand>
</feature>
<comment type="function">
    <text evidence="7">Provides the (R)-glutamate required for cell wall biosynthesis.</text>
</comment>
<dbReference type="EC" id="5.1.1.3" evidence="2 7"/>
<organism evidence="8 9">
    <name type="scientific">Aliiglaciecola litoralis</name>
    <dbReference type="NCBI Taxonomy" id="582857"/>
    <lineage>
        <taxon>Bacteria</taxon>
        <taxon>Pseudomonadati</taxon>
        <taxon>Pseudomonadota</taxon>
        <taxon>Gammaproteobacteria</taxon>
        <taxon>Alteromonadales</taxon>
        <taxon>Alteromonadaceae</taxon>
        <taxon>Aliiglaciecola</taxon>
    </lineage>
</organism>
<dbReference type="EMBL" id="BAAAFD010000003">
    <property type="protein sequence ID" value="GAA0855927.1"/>
    <property type="molecule type" value="Genomic_DNA"/>
</dbReference>
<gene>
    <name evidence="7 8" type="primary">murI</name>
    <name evidence="8" type="ORF">GCM10009114_16060</name>
</gene>
<dbReference type="PROSITE" id="PS00923">
    <property type="entry name" value="ASP_GLU_RACEMASE_1"/>
    <property type="match status" value="1"/>
</dbReference>
<dbReference type="InterPro" id="IPR001920">
    <property type="entry name" value="Asp/Glu_race"/>
</dbReference>
<dbReference type="Pfam" id="PF01177">
    <property type="entry name" value="Asp_Glu_race"/>
    <property type="match status" value="1"/>
</dbReference>
<sequence length="249" mass="27227">MSIAKALQKAQPSEDIIYVADSLHAPYGEKSEDFVSQRCHRIVEFLASKQVKLVVVACNTATLNCISELRANFSMPFVGAEPGIKPALAASLTGTIGVMATQSTLESAKYQRLLARYAGKHKVINQACNGLVEQIESNDFDSDKTIGLLRKYLEPMLLNNADQIVLGCTHYGFLTPQINVLLQDRAQLVNTSAAIARQTTNLLEAHNLLTPNTVRGKVSVYSSGYDQRFEHSVQALWDTPLASIDLFAG</sequence>
<dbReference type="InterPro" id="IPR033134">
    <property type="entry name" value="Asp/Glu_racemase_AS_2"/>
</dbReference>
<evidence type="ECO:0000256" key="4">
    <source>
        <dbReference type="ARBA" id="ARBA00022984"/>
    </source>
</evidence>
<comment type="similarity">
    <text evidence="7">Belongs to the aspartate/glutamate racemases family.</text>
</comment>
<reference evidence="9" key="1">
    <citation type="journal article" date="2019" name="Int. J. Syst. Evol. Microbiol.">
        <title>The Global Catalogue of Microorganisms (GCM) 10K type strain sequencing project: providing services to taxonomists for standard genome sequencing and annotation.</title>
        <authorList>
            <consortium name="The Broad Institute Genomics Platform"/>
            <consortium name="The Broad Institute Genome Sequencing Center for Infectious Disease"/>
            <person name="Wu L."/>
            <person name="Ma J."/>
        </authorList>
    </citation>
    <scope>NUCLEOTIDE SEQUENCE [LARGE SCALE GENOMIC DNA]</scope>
    <source>
        <strain evidence="9">JCM 15896</strain>
    </source>
</reference>
<keyword evidence="5 7" id="KW-0413">Isomerase</keyword>
<dbReference type="PROSITE" id="PS00924">
    <property type="entry name" value="ASP_GLU_RACEMASE_2"/>
    <property type="match status" value="1"/>
</dbReference>
<protein>
    <recommendedName>
        <fullName evidence="2 7">Glutamate racemase</fullName>
        <ecNumber evidence="2 7">5.1.1.3</ecNumber>
    </recommendedName>
</protein>
<name>A0ABP3WUV1_9ALTE</name>
<dbReference type="InterPro" id="IPR018187">
    <property type="entry name" value="Asp/Glu_racemase_AS_1"/>
</dbReference>
<keyword evidence="3 7" id="KW-0133">Cell shape</keyword>
<dbReference type="Proteomes" id="UP001500359">
    <property type="component" value="Unassembled WGS sequence"/>
</dbReference>
<evidence type="ECO:0000256" key="7">
    <source>
        <dbReference type="HAMAP-Rule" id="MF_00258"/>
    </source>
</evidence>
<dbReference type="PANTHER" id="PTHR21198:SF2">
    <property type="entry name" value="GLUTAMATE RACEMASE"/>
    <property type="match status" value="1"/>
</dbReference>
<dbReference type="NCBIfam" id="TIGR00067">
    <property type="entry name" value="glut_race"/>
    <property type="match status" value="1"/>
</dbReference>
<proteinExistence type="inferred from homology"/>
<dbReference type="SUPFAM" id="SSF53681">
    <property type="entry name" value="Aspartate/glutamate racemase"/>
    <property type="match status" value="2"/>
</dbReference>
<dbReference type="HAMAP" id="MF_00258">
    <property type="entry name" value="Glu_racemase"/>
    <property type="match status" value="1"/>
</dbReference>
<comment type="caution">
    <text evidence="7">Lacks conserved residue(s) required for the propagation of feature annotation.</text>
</comment>
<evidence type="ECO:0000256" key="5">
    <source>
        <dbReference type="ARBA" id="ARBA00023235"/>
    </source>
</evidence>
<accession>A0ABP3WUV1</accession>
<dbReference type="PANTHER" id="PTHR21198">
    <property type="entry name" value="GLUTAMATE RACEMASE"/>
    <property type="match status" value="1"/>
</dbReference>
<evidence type="ECO:0000313" key="9">
    <source>
        <dbReference type="Proteomes" id="UP001500359"/>
    </source>
</evidence>